<feature type="signal peptide" evidence="1">
    <location>
        <begin position="1"/>
        <end position="24"/>
    </location>
</feature>
<evidence type="ECO:0000313" key="3">
    <source>
        <dbReference type="Proteomes" id="UP000027946"/>
    </source>
</evidence>
<evidence type="ECO:0000256" key="1">
    <source>
        <dbReference type="SAM" id="SignalP"/>
    </source>
</evidence>
<dbReference type="eggNOG" id="ENOG5030R4C">
    <property type="taxonomic scope" value="Bacteria"/>
</dbReference>
<comment type="caution">
    <text evidence="2">The sequence shown here is derived from an EMBL/GenBank/DDBJ whole genome shotgun (WGS) entry which is preliminary data.</text>
</comment>
<sequence length="597" mass="69310">MRRLLAAVLTAGMAFSMGITLGYAEDSGDIDLYEAFSSQQEKMKNEVGSRIYKWSMHLPDDAIIYKSERVNYFDMYTSSYSASVSLDVQKNEEGQSLEDILYNMQMNTGEWYWWGEKEFSVTIEEDDSSQRYIRIVKAQQFYDYYMVDEAAEELGEFIENRIYVANGYIYNLTVSMDGKFYRGHEEMFDKLTSSFKPAFDEENPKIKELSESYSVKRVYENTSYGWQITIAPYWKLEDVPNARYQSFAPVYTDEELEQQMQEEDIYEYENERGEGVFVNLMSSANEGETASGWAKGELQKIRDNYNEKVYDVIEEKDTGNGYGVTVRYNTVTNKPYVVKSRYIIGNGYKYIVSANIPDEKYSSPEKRKDFEEMMNSFSLKGENMSRYLGHIVWAESLINLDEAKELKTKKYDCKTTLTKAWMTKAQYYDYYHDYSQYFSSGEEAYAFEPNSNIHLKMASGINTSSMGEIKEYMADMLSTDDDVRLGLVNVSLKSASVGDAQIFYMSREYDIGRIRDAANQDEAKVYDLGNTMNQYRYIIKINNNMYTLDMDIPVANTTKMNLSKVEKIWMNTQIGGQDYPGKISSWTNHTVEELLPE</sequence>
<dbReference type="STRING" id="1121324.CLIT_10c01360"/>
<reference evidence="2 3" key="1">
    <citation type="submission" date="2014-03" db="EMBL/GenBank/DDBJ databases">
        <title>Genome sequence of Clostridium litorale W6, DSM 5388.</title>
        <authorList>
            <person name="Poehlein A."/>
            <person name="Jagirdar A."/>
            <person name="Khonsari B."/>
            <person name="Chibani C.M."/>
            <person name="Gutierrez Gutierrez D.A."/>
            <person name="Davydova E."/>
            <person name="Alghaithi H.S."/>
            <person name="Nair K.P."/>
            <person name="Dhamotharan K."/>
            <person name="Chandran L."/>
            <person name="G W."/>
            <person name="Daniel R."/>
        </authorList>
    </citation>
    <scope>NUCLEOTIDE SEQUENCE [LARGE SCALE GENOMIC DNA]</scope>
    <source>
        <strain evidence="2 3">W6</strain>
    </source>
</reference>
<name>A0A069REA8_PEPLI</name>
<gene>
    <name evidence="2" type="ORF">CLIT_10c01360</name>
</gene>
<dbReference type="RefSeq" id="WP_038263629.1">
    <property type="nucleotide sequence ID" value="NZ_FSRH01000010.1"/>
</dbReference>
<accession>A0A069REA8</accession>
<dbReference type="Proteomes" id="UP000027946">
    <property type="component" value="Unassembled WGS sequence"/>
</dbReference>
<dbReference type="OrthoDB" id="1743680at2"/>
<organism evidence="2 3">
    <name type="scientific">Peptoclostridium litorale DSM 5388</name>
    <dbReference type="NCBI Taxonomy" id="1121324"/>
    <lineage>
        <taxon>Bacteria</taxon>
        <taxon>Bacillati</taxon>
        <taxon>Bacillota</taxon>
        <taxon>Clostridia</taxon>
        <taxon>Peptostreptococcales</taxon>
        <taxon>Peptoclostridiaceae</taxon>
        <taxon>Peptoclostridium</taxon>
    </lineage>
</organism>
<protein>
    <submittedName>
        <fullName evidence="2">Uncharacterized protein</fullName>
    </submittedName>
</protein>
<dbReference type="AlphaFoldDB" id="A0A069REA8"/>
<keyword evidence="3" id="KW-1185">Reference proteome</keyword>
<keyword evidence="1" id="KW-0732">Signal</keyword>
<dbReference type="EMBL" id="JJMM01000010">
    <property type="protein sequence ID" value="KDR95409.1"/>
    <property type="molecule type" value="Genomic_DNA"/>
</dbReference>
<evidence type="ECO:0000313" key="2">
    <source>
        <dbReference type="EMBL" id="KDR95409.1"/>
    </source>
</evidence>
<feature type="chain" id="PRO_5010263103" evidence="1">
    <location>
        <begin position="25"/>
        <end position="597"/>
    </location>
</feature>
<proteinExistence type="predicted"/>